<keyword evidence="3" id="KW-1185">Reference proteome</keyword>
<accession>A0A660CCU0</accession>
<dbReference type="GO" id="GO:0016787">
    <property type="term" value="F:hydrolase activity"/>
    <property type="evidence" value="ECO:0007669"/>
    <property type="project" value="UniProtKB-KW"/>
</dbReference>
<dbReference type="Gene3D" id="1.10.150.750">
    <property type="match status" value="1"/>
</dbReference>
<protein>
    <submittedName>
        <fullName evidence="2">2-haloacid dehalogenase</fullName>
    </submittedName>
</protein>
<keyword evidence="1" id="KW-0378">Hydrolase</keyword>
<dbReference type="SUPFAM" id="SSF56784">
    <property type="entry name" value="HAD-like"/>
    <property type="match status" value="1"/>
</dbReference>
<dbReference type="PRINTS" id="PR00413">
    <property type="entry name" value="HADHALOGNASE"/>
</dbReference>
<evidence type="ECO:0000313" key="3">
    <source>
        <dbReference type="Proteomes" id="UP000317303"/>
    </source>
</evidence>
<comment type="caution">
    <text evidence="2">The sequence shown here is derived from an EMBL/GenBank/DDBJ whole genome shotgun (WGS) entry which is preliminary data.</text>
</comment>
<dbReference type="EMBL" id="VLJV01000001">
    <property type="protein sequence ID" value="TWH18711.1"/>
    <property type="molecule type" value="Genomic_DNA"/>
</dbReference>
<proteinExistence type="predicted"/>
<dbReference type="PANTHER" id="PTHR43316">
    <property type="entry name" value="HYDROLASE, HALOACID DELAHOGENASE-RELATED"/>
    <property type="match status" value="1"/>
</dbReference>
<evidence type="ECO:0000256" key="1">
    <source>
        <dbReference type="ARBA" id="ARBA00022801"/>
    </source>
</evidence>
<organism evidence="2 3">
    <name type="scientific">Prauserella rugosa</name>
    <dbReference type="NCBI Taxonomy" id="43354"/>
    <lineage>
        <taxon>Bacteria</taxon>
        <taxon>Bacillati</taxon>
        <taxon>Actinomycetota</taxon>
        <taxon>Actinomycetes</taxon>
        <taxon>Pseudonocardiales</taxon>
        <taxon>Pseudonocardiaceae</taxon>
        <taxon>Prauserella</taxon>
    </lineage>
</organism>
<evidence type="ECO:0000313" key="2">
    <source>
        <dbReference type="EMBL" id="TWH18711.1"/>
    </source>
</evidence>
<gene>
    <name evidence="2" type="ORF">JD82_00532</name>
</gene>
<dbReference type="SFLD" id="SFLDS00003">
    <property type="entry name" value="Haloacid_Dehalogenase"/>
    <property type="match status" value="1"/>
</dbReference>
<dbReference type="InterPro" id="IPR041492">
    <property type="entry name" value="HAD_2"/>
</dbReference>
<sequence length="233" mass="26910">MKNTRPIATFDCYRTLIDFDLNRATLPIVRAELDEIGIDHATFLDNLRVMRFHAVAQGPYRRYQDLVTETLECCMLMHGARYRPEFGARLLDKARNFPVFPEVPDALEELKASGVQLAIISNSDNDFIRHHVRTIGVEFDYVVTAEDAGWYKPRKGAFEHLWSVIDRDPSLITHVAQGWDYDIIPTKQYGIRRVWVNRYGFPGSSFYQPYFEVPNLITLPDLFNQHVLQGATA</sequence>
<dbReference type="InterPro" id="IPR006439">
    <property type="entry name" value="HAD-SF_hydro_IA"/>
</dbReference>
<dbReference type="OrthoDB" id="3774052at2"/>
<dbReference type="InterPro" id="IPR036412">
    <property type="entry name" value="HAD-like_sf"/>
</dbReference>
<reference evidence="2 3" key="1">
    <citation type="submission" date="2019-07" db="EMBL/GenBank/DDBJ databases">
        <title>R&amp;d 2014.</title>
        <authorList>
            <person name="Klenk H.-P."/>
        </authorList>
    </citation>
    <scope>NUCLEOTIDE SEQUENCE [LARGE SCALE GENOMIC DNA]</scope>
    <source>
        <strain evidence="2 3">DSM 43194</strain>
    </source>
</reference>
<dbReference type="AlphaFoldDB" id="A0A660CCU0"/>
<dbReference type="InterPro" id="IPR023214">
    <property type="entry name" value="HAD_sf"/>
</dbReference>
<dbReference type="Proteomes" id="UP000317303">
    <property type="component" value="Unassembled WGS sequence"/>
</dbReference>
<name>A0A660CCU0_9PSEU</name>
<dbReference type="Pfam" id="PF13419">
    <property type="entry name" value="HAD_2"/>
    <property type="match status" value="1"/>
</dbReference>
<dbReference type="InterPro" id="IPR051540">
    <property type="entry name" value="S-2-haloacid_dehalogenase"/>
</dbReference>
<dbReference type="RefSeq" id="WP_036876279.1">
    <property type="nucleotide sequence ID" value="NZ_JOIJ01000006.1"/>
</dbReference>
<dbReference type="Gene3D" id="3.40.50.1000">
    <property type="entry name" value="HAD superfamily/HAD-like"/>
    <property type="match status" value="1"/>
</dbReference>
<dbReference type="SFLD" id="SFLDG01129">
    <property type="entry name" value="C1.5:_HAD__Beta-PGM__Phosphata"/>
    <property type="match status" value="1"/>
</dbReference>
<dbReference type="PANTHER" id="PTHR43316:SF9">
    <property type="entry name" value="ACID DEHALOGENASE, PUTATIVE (AFU_ORTHOLOGUE AFUA_6G14460)-RELATED"/>
    <property type="match status" value="1"/>
</dbReference>